<evidence type="ECO:0000256" key="1">
    <source>
        <dbReference type="ARBA" id="ARBA00009477"/>
    </source>
</evidence>
<comment type="similarity">
    <text evidence="1">Belongs to the membrane fusion protein (MFP) (TC 8.A.1) family.</text>
</comment>
<comment type="caution">
    <text evidence="3">The sequence shown here is derived from an EMBL/GenBank/DDBJ whole genome shotgun (WGS) entry which is preliminary data.</text>
</comment>
<dbReference type="Proteomes" id="UP000032680">
    <property type="component" value="Unassembled WGS sequence"/>
</dbReference>
<evidence type="ECO:0000256" key="2">
    <source>
        <dbReference type="SAM" id="Coils"/>
    </source>
</evidence>
<dbReference type="Gene3D" id="1.10.287.470">
    <property type="entry name" value="Helix hairpin bin"/>
    <property type="match status" value="1"/>
</dbReference>
<name>A0A0D6P8D3_9PROT</name>
<sequence length="352" mass="37093">MSITSPARAALAQSFILAAVILAPGILAPGILGAGAPAFAAVPTIVAQRSTVTDEKAVFATVESRNVVPARARIGGTVGQLRVRQGDRVTQGQVIAVVSDPKLQLQIQSLDAQIAGLKSQLAQAQLDLGRAQALAKSGAVSRETLDKAETASRVATSLLAARIAERAVTAQQINEGEVLAPSAGRVLEVPVIDGSVVLPGDSVATVAEQDYVLRLSVPERHAQFMRLGDTVRFDRQDIGGEAAGPAFGRITLIYPLIQDGRVRVDATATGVGDYFVGERIRVWVSAGTRQTYVIPSSYVLTRFGLDFVRLRASDGHAIDIQVQRGRVHPTPAMPDGLEILSGLTPGEVLEHP</sequence>
<proteinExistence type="inferred from homology"/>
<dbReference type="EMBL" id="BANB01000334">
    <property type="protein sequence ID" value="GAN77473.1"/>
    <property type="molecule type" value="Genomic_DNA"/>
</dbReference>
<keyword evidence="2" id="KW-0175">Coiled coil</keyword>
<gene>
    <name evidence="3" type="ORF">Asru_0334_02</name>
</gene>
<accession>A0A0D6P8D3</accession>
<protein>
    <submittedName>
        <fullName evidence="3">RND family efflux transporter HlyD</fullName>
    </submittedName>
</protein>
<evidence type="ECO:0000313" key="4">
    <source>
        <dbReference type="Proteomes" id="UP000032680"/>
    </source>
</evidence>
<dbReference type="NCBIfam" id="TIGR01730">
    <property type="entry name" value="RND_mfp"/>
    <property type="match status" value="1"/>
</dbReference>
<dbReference type="Gene3D" id="2.40.50.100">
    <property type="match status" value="1"/>
</dbReference>
<keyword evidence="4" id="KW-1185">Reference proteome</keyword>
<evidence type="ECO:0000313" key="3">
    <source>
        <dbReference type="EMBL" id="GAN77473.1"/>
    </source>
</evidence>
<feature type="coiled-coil region" evidence="2">
    <location>
        <begin position="107"/>
        <end position="134"/>
    </location>
</feature>
<dbReference type="AlphaFoldDB" id="A0A0D6P8D3"/>
<dbReference type="PANTHER" id="PTHR30469">
    <property type="entry name" value="MULTIDRUG RESISTANCE PROTEIN MDTA"/>
    <property type="match status" value="1"/>
</dbReference>
<dbReference type="GO" id="GO:0015562">
    <property type="term" value="F:efflux transmembrane transporter activity"/>
    <property type="evidence" value="ECO:0007669"/>
    <property type="project" value="TreeGrafter"/>
</dbReference>
<dbReference type="GO" id="GO:1990281">
    <property type="term" value="C:efflux pump complex"/>
    <property type="evidence" value="ECO:0007669"/>
    <property type="project" value="TreeGrafter"/>
</dbReference>
<reference evidence="3 4" key="1">
    <citation type="submission" date="2012-11" db="EMBL/GenBank/DDBJ databases">
        <title>Whole genome sequence of Acidisphaera rubrifaciens HS-AP3.</title>
        <authorList>
            <person name="Azuma Y."/>
            <person name="Higashiura N."/>
            <person name="Hirakawa H."/>
            <person name="Matsushita K."/>
        </authorList>
    </citation>
    <scope>NUCLEOTIDE SEQUENCE [LARGE SCALE GENOMIC DNA]</scope>
    <source>
        <strain evidence="3 4">HS-AP3</strain>
    </source>
</reference>
<dbReference type="OrthoDB" id="7914255at2"/>
<dbReference type="SUPFAM" id="SSF111369">
    <property type="entry name" value="HlyD-like secretion proteins"/>
    <property type="match status" value="1"/>
</dbReference>
<dbReference type="RefSeq" id="WP_048861569.1">
    <property type="nucleotide sequence ID" value="NZ_BANB01000334.1"/>
</dbReference>
<dbReference type="InterPro" id="IPR006143">
    <property type="entry name" value="RND_pump_MFP"/>
</dbReference>
<organism evidence="3 4">
    <name type="scientific">Acidisphaera rubrifaciens HS-AP3</name>
    <dbReference type="NCBI Taxonomy" id="1231350"/>
    <lineage>
        <taxon>Bacteria</taxon>
        <taxon>Pseudomonadati</taxon>
        <taxon>Pseudomonadota</taxon>
        <taxon>Alphaproteobacteria</taxon>
        <taxon>Acetobacterales</taxon>
        <taxon>Acetobacteraceae</taxon>
        <taxon>Acidisphaera</taxon>
    </lineage>
</organism>
<dbReference type="Gene3D" id="2.40.30.170">
    <property type="match status" value="1"/>
</dbReference>